<dbReference type="AlphaFoldDB" id="A0A6M3K0N5"/>
<dbReference type="InterPro" id="IPR013785">
    <property type="entry name" value="Aldolase_TIM"/>
</dbReference>
<keyword evidence="2" id="KW-0004">4Fe-4S</keyword>
<accession>A0A6M3K0N5</accession>
<dbReference type="InterPro" id="IPR034391">
    <property type="entry name" value="AdoMet-like_SPASM_containing"/>
</dbReference>
<evidence type="ECO:0000256" key="6">
    <source>
        <dbReference type="ARBA" id="ARBA00023014"/>
    </source>
</evidence>
<gene>
    <name evidence="9" type="ORF">MM415A01897_0003</name>
</gene>
<evidence type="ECO:0000259" key="7">
    <source>
        <dbReference type="Pfam" id="PF04055"/>
    </source>
</evidence>
<evidence type="ECO:0000313" key="9">
    <source>
        <dbReference type="EMBL" id="QJA74902.1"/>
    </source>
</evidence>
<keyword evidence="4" id="KW-0479">Metal-binding</keyword>
<dbReference type="GO" id="GO:0003824">
    <property type="term" value="F:catalytic activity"/>
    <property type="evidence" value="ECO:0007669"/>
    <property type="project" value="InterPro"/>
</dbReference>
<dbReference type="EMBL" id="MT142128">
    <property type="protein sequence ID" value="QJA74902.1"/>
    <property type="molecule type" value="Genomic_DNA"/>
</dbReference>
<dbReference type="CDD" id="cd01335">
    <property type="entry name" value="Radical_SAM"/>
    <property type="match status" value="1"/>
</dbReference>
<evidence type="ECO:0000256" key="4">
    <source>
        <dbReference type="ARBA" id="ARBA00022723"/>
    </source>
</evidence>
<organism evidence="9">
    <name type="scientific">viral metagenome</name>
    <dbReference type="NCBI Taxonomy" id="1070528"/>
    <lineage>
        <taxon>unclassified sequences</taxon>
        <taxon>metagenomes</taxon>
        <taxon>organismal metagenomes</taxon>
    </lineage>
</organism>
<dbReference type="InterPro" id="IPR050377">
    <property type="entry name" value="Radical_SAM_PqqE_MftC-like"/>
</dbReference>
<dbReference type="PANTHER" id="PTHR11228:SF34">
    <property type="entry name" value="TUNGSTEN-CONTAINING ALDEHYDE FERREDOXIN OXIDOREDUCTASE COFACTOR MODIFYING PROTEIN"/>
    <property type="match status" value="1"/>
</dbReference>
<evidence type="ECO:0000259" key="8">
    <source>
        <dbReference type="Pfam" id="PF13186"/>
    </source>
</evidence>
<feature type="domain" description="Radical SAM core" evidence="7">
    <location>
        <begin position="5"/>
        <end position="144"/>
    </location>
</feature>
<dbReference type="Gene3D" id="3.20.20.70">
    <property type="entry name" value="Aldolase class I"/>
    <property type="match status" value="1"/>
</dbReference>
<protein>
    <submittedName>
        <fullName evidence="9">Putative radical SAM superfamily protein</fullName>
    </submittedName>
</protein>
<reference evidence="9" key="1">
    <citation type="submission" date="2020-03" db="EMBL/GenBank/DDBJ databases">
        <title>The deep terrestrial virosphere.</title>
        <authorList>
            <person name="Holmfeldt K."/>
            <person name="Nilsson E."/>
            <person name="Simone D."/>
            <person name="Lopez-Fernandez M."/>
            <person name="Wu X."/>
            <person name="de Brujin I."/>
            <person name="Lundin D."/>
            <person name="Andersson A."/>
            <person name="Bertilsson S."/>
            <person name="Dopson M."/>
        </authorList>
    </citation>
    <scope>NUCLEOTIDE SEQUENCE</scope>
    <source>
        <strain evidence="9">MM415A01897</strain>
    </source>
</reference>
<dbReference type="PANTHER" id="PTHR11228">
    <property type="entry name" value="RADICAL SAM DOMAIN PROTEIN"/>
    <property type="match status" value="1"/>
</dbReference>
<dbReference type="GO" id="GO:0046872">
    <property type="term" value="F:metal ion binding"/>
    <property type="evidence" value="ECO:0007669"/>
    <property type="project" value="UniProtKB-KW"/>
</dbReference>
<dbReference type="SUPFAM" id="SSF102114">
    <property type="entry name" value="Radical SAM enzymes"/>
    <property type="match status" value="1"/>
</dbReference>
<feature type="domain" description="4Fe4S-binding SPASM" evidence="8">
    <location>
        <begin position="201"/>
        <end position="268"/>
    </location>
</feature>
<dbReference type="SFLD" id="SFLDG01067">
    <property type="entry name" value="SPASM/twitch_domain_containing"/>
    <property type="match status" value="1"/>
</dbReference>
<name>A0A6M3K0N5_9ZZZZ</name>
<dbReference type="InterPro" id="IPR023885">
    <property type="entry name" value="4Fe4S-binding_SPASM_dom"/>
</dbReference>
<dbReference type="CDD" id="cd21109">
    <property type="entry name" value="SPASM"/>
    <property type="match status" value="1"/>
</dbReference>
<evidence type="ECO:0000256" key="2">
    <source>
        <dbReference type="ARBA" id="ARBA00022485"/>
    </source>
</evidence>
<comment type="cofactor">
    <cofactor evidence="1">
        <name>[4Fe-4S] cluster</name>
        <dbReference type="ChEBI" id="CHEBI:49883"/>
    </cofactor>
</comment>
<evidence type="ECO:0000256" key="1">
    <source>
        <dbReference type="ARBA" id="ARBA00001966"/>
    </source>
</evidence>
<dbReference type="InterPro" id="IPR058240">
    <property type="entry name" value="rSAM_sf"/>
</dbReference>
<keyword evidence="5" id="KW-0408">Iron</keyword>
<sequence length="271" mass="30802">MKLQIELTTKCQCKCTFCIRQIEPLPTAGKIIEDALFTKILNDAKEFNITLIYLTGLGETFLDPGLERKVKQVRSELGDKLHLGIYTNGMLATKDKVEALYKAGMNEIYFSLNAATPEMWTQIMGVKDGNQYKKVVQNINDALSIHGLTVHVTSVTSAQWIDPHEVEGLMSKYSPNVLHMVRGGNWAGKIYPLDYKPLGGCRWIDDHYIYVNIEGEVCLCCFDPYGQHSFGNVKKESLENIYWGEKRQEFINKIKQEGRKDVKPCKHCSTI</sequence>
<dbReference type="SFLD" id="SFLDG01387">
    <property type="entry name" value="BtrN-like_SPASM_domain_contain"/>
    <property type="match status" value="1"/>
</dbReference>
<evidence type="ECO:0000256" key="3">
    <source>
        <dbReference type="ARBA" id="ARBA00022691"/>
    </source>
</evidence>
<proteinExistence type="predicted"/>
<dbReference type="InterPro" id="IPR007197">
    <property type="entry name" value="rSAM"/>
</dbReference>
<evidence type="ECO:0000256" key="5">
    <source>
        <dbReference type="ARBA" id="ARBA00023004"/>
    </source>
</evidence>
<dbReference type="SFLD" id="SFLDS00029">
    <property type="entry name" value="Radical_SAM"/>
    <property type="match status" value="1"/>
</dbReference>
<dbReference type="Pfam" id="PF04055">
    <property type="entry name" value="Radical_SAM"/>
    <property type="match status" value="1"/>
</dbReference>
<dbReference type="Pfam" id="PF13186">
    <property type="entry name" value="SPASM"/>
    <property type="match status" value="1"/>
</dbReference>
<keyword evidence="3" id="KW-0949">S-adenosyl-L-methionine</keyword>
<dbReference type="GO" id="GO:0051536">
    <property type="term" value="F:iron-sulfur cluster binding"/>
    <property type="evidence" value="ECO:0007669"/>
    <property type="project" value="UniProtKB-KW"/>
</dbReference>
<keyword evidence="6" id="KW-0411">Iron-sulfur</keyword>